<proteinExistence type="predicted"/>
<dbReference type="GO" id="GO:0005524">
    <property type="term" value="F:ATP binding"/>
    <property type="evidence" value="ECO:0007669"/>
    <property type="project" value="UniProtKB-KW"/>
</dbReference>
<keyword evidence="3" id="KW-1185">Reference proteome</keyword>
<feature type="compositionally biased region" description="Basic and acidic residues" evidence="1">
    <location>
        <begin position="15"/>
        <end position="62"/>
    </location>
</feature>
<dbReference type="Proteomes" id="UP001500443">
    <property type="component" value="Unassembled WGS sequence"/>
</dbReference>
<dbReference type="RefSeq" id="WP_344290861.1">
    <property type="nucleotide sequence ID" value="NZ_BAAAPF010000106.1"/>
</dbReference>
<feature type="region of interest" description="Disordered" evidence="1">
    <location>
        <begin position="1"/>
        <end position="74"/>
    </location>
</feature>
<name>A0ABN2YHI9_9ACTN</name>
<protein>
    <submittedName>
        <fullName evidence="2">ATP-binding protein</fullName>
    </submittedName>
</protein>
<gene>
    <name evidence="2" type="ORF">GCM10009802_34120</name>
</gene>
<keyword evidence="2" id="KW-0067">ATP-binding</keyword>
<evidence type="ECO:0000313" key="2">
    <source>
        <dbReference type="EMBL" id="GAA2127512.1"/>
    </source>
</evidence>
<dbReference type="Gene3D" id="3.40.50.300">
    <property type="entry name" value="P-loop containing nucleotide triphosphate hydrolases"/>
    <property type="match status" value="1"/>
</dbReference>
<evidence type="ECO:0000313" key="3">
    <source>
        <dbReference type="Proteomes" id="UP001500443"/>
    </source>
</evidence>
<dbReference type="InterPro" id="IPR027417">
    <property type="entry name" value="P-loop_NTPase"/>
</dbReference>
<dbReference type="SUPFAM" id="SSF52540">
    <property type="entry name" value="P-loop containing nucleoside triphosphate hydrolases"/>
    <property type="match status" value="1"/>
</dbReference>
<sequence length="456" mass="48115">MTSHPGRPLHAPRAIPRDTVREPPRDAPHQDRRGATRERRREDTGRDVGADLRDPRGDEPPRTARPGPRARAERATLRELRLSAFKSHRGTRLRLGALTLFTGGSGSGKTAALEACGVLARLGAGATLEEAFAPVSGGAAACVPHRARPDAAGRRGIRLGCTVRGPLGDVTLDVAIQAEPELRIVGERLTGAGRTLLATALRDPGRDRVDAAWHTAGTAPVTRAPLPDDRLGTALLPLRVGGRTDGERLVLAAAEQAVVALRSVYPCDPRPALMRATAAVPCDDRGLTTDCRNLPAVLHRVRDECGTRHAALVEALRGGCRGPVHDMTTEPYGEALVRAVLVRGPGQRGTPVETLGDGELRYLALALVLLTGPGVLAVDPAAEVPSARQALTVLADGIDRCLDARQARELAALCGRMCDRGHIRLVGSVGDPELAASVAGATAVPLPQRPPPARRR</sequence>
<accession>A0ABN2YHI9</accession>
<keyword evidence="2" id="KW-0547">Nucleotide-binding</keyword>
<comment type="caution">
    <text evidence="2">The sequence shown here is derived from an EMBL/GenBank/DDBJ whole genome shotgun (WGS) entry which is preliminary data.</text>
</comment>
<dbReference type="EMBL" id="BAAAPF010000106">
    <property type="protein sequence ID" value="GAA2127512.1"/>
    <property type="molecule type" value="Genomic_DNA"/>
</dbReference>
<reference evidence="2 3" key="1">
    <citation type="journal article" date="2019" name="Int. J. Syst. Evol. Microbiol.">
        <title>The Global Catalogue of Microorganisms (GCM) 10K type strain sequencing project: providing services to taxonomists for standard genome sequencing and annotation.</title>
        <authorList>
            <consortium name="The Broad Institute Genomics Platform"/>
            <consortium name="The Broad Institute Genome Sequencing Center for Infectious Disease"/>
            <person name="Wu L."/>
            <person name="Ma J."/>
        </authorList>
    </citation>
    <scope>NUCLEOTIDE SEQUENCE [LARGE SCALE GENOMIC DNA]</scope>
    <source>
        <strain evidence="2 3">JCM 15481</strain>
    </source>
</reference>
<evidence type="ECO:0000256" key="1">
    <source>
        <dbReference type="SAM" id="MobiDB-lite"/>
    </source>
</evidence>
<organism evidence="2 3">
    <name type="scientific">Streptomyces synnematoformans</name>
    <dbReference type="NCBI Taxonomy" id="415721"/>
    <lineage>
        <taxon>Bacteria</taxon>
        <taxon>Bacillati</taxon>
        <taxon>Actinomycetota</taxon>
        <taxon>Actinomycetes</taxon>
        <taxon>Kitasatosporales</taxon>
        <taxon>Streptomycetaceae</taxon>
        <taxon>Streptomyces</taxon>
    </lineage>
</organism>